<dbReference type="Proteomes" id="UP001262767">
    <property type="component" value="Unassembled WGS sequence"/>
</dbReference>
<dbReference type="RefSeq" id="WP_310076755.1">
    <property type="nucleotide sequence ID" value="NZ_JAVDSC010000001.1"/>
</dbReference>
<evidence type="ECO:0008006" key="4">
    <source>
        <dbReference type="Google" id="ProtNLM"/>
    </source>
</evidence>
<protein>
    <recommendedName>
        <fullName evidence="4">Chemotaxis protein</fullName>
    </recommendedName>
</protein>
<organism evidence="2 3">
    <name type="scientific">Acinetobacter lwoffii</name>
    <dbReference type="NCBI Taxonomy" id="28090"/>
    <lineage>
        <taxon>Bacteria</taxon>
        <taxon>Pseudomonadati</taxon>
        <taxon>Pseudomonadota</taxon>
        <taxon>Gammaproteobacteria</taxon>
        <taxon>Moraxellales</taxon>
        <taxon>Moraxellaceae</taxon>
        <taxon>Acinetobacter</taxon>
    </lineage>
</organism>
<proteinExistence type="predicted"/>
<evidence type="ECO:0000313" key="2">
    <source>
        <dbReference type="EMBL" id="MDR6628378.1"/>
    </source>
</evidence>
<evidence type="ECO:0000313" key="3">
    <source>
        <dbReference type="Proteomes" id="UP001262767"/>
    </source>
</evidence>
<keyword evidence="1" id="KW-0472">Membrane</keyword>
<dbReference type="EMBL" id="JAVDSC010000001">
    <property type="protein sequence ID" value="MDR6628378.1"/>
    <property type="molecule type" value="Genomic_DNA"/>
</dbReference>
<accession>A0AAW8LA25</accession>
<evidence type="ECO:0000256" key="1">
    <source>
        <dbReference type="SAM" id="Phobius"/>
    </source>
</evidence>
<keyword evidence="1" id="KW-1133">Transmembrane helix</keyword>
<comment type="caution">
    <text evidence="2">The sequence shown here is derived from an EMBL/GenBank/DDBJ whole genome shotgun (WGS) entry which is preliminary data.</text>
</comment>
<keyword evidence="1" id="KW-0812">Transmembrane</keyword>
<reference evidence="2" key="1">
    <citation type="submission" date="2023-07" db="EMBL/GenBank/DDBJ databases">
        <title>Sorghum-associated microbial communities from plants grown in Nebraska, USA.</title>
        <authorList>
            <person name="Schachtman D."/>
        </authorList>
    </citation>
    <scope>NUCLEOTIDE SEQUENCE</scope>
    <source>
        <strain evidence="2">BE44</strain>
    </source>
</reference>
<name>A0AAW8LA25_ACILW</name>
<sequence>MERKIIGELFGVTIHTPILRHEVRDVLKKQLEFKSILQLEQGLTEEQAFLEVADIFEPFFNGLSESERVTFEKIHKEEMHAAPLEWFKGIGFSEELDNSAFLDAGTAGELYGVQVVYPFTRGNLRDVVQARSEAMKLISNTNNISLYQASNDLSDEQKQFIKRFNSEDQERFLTILTEEMVAHTNALNDETNRINQQNLEEEIANSNLTSTMAGIIVFCCLMFLFFVVFR</sequence>
<feature type="transmembrane region" description="Helical" evidence="1">
    <location>
        <begin position="208"/>
        <end position="229"/>
    </location>
</feature>
<gene>
    <name evidence="2" type="ORF">J2X86_000366</name>
</gene>
<dbReference type="AlphaFoldDB" id="A0AAW8LA25"/>